<name>A0A7L2KA08_9PASS</name>
<dbReference type="GO" id="GO:0005912">
    <property type="term" value="C:adherens junction"/>
    <property type="evidence" value="ECO:0007669"/>
    <property type="project" value="TreeGrafter"/>
</dbReference>
<dbReference type="AlphaFoldDB" id="A0A7L2KA08"/>
<dbReference type="PANTHER" id="PTHR23119:SF46">
    <property type="entry name" value="ERBB2 INTERACTING PROTEIN"/>
    <property type="match status" value="1"/>
</dbReference>
<dbReference type="Gene3D" id="3.80.10.10">
    <property type="entry name" value="Ribonuclease Inhibitor"/>
    <property type="match status" value="1"/>
</dbReference>
<sequence length="115" mass="13271">LKMTTKRNLFLRLVPCRCLRGEEETVTTLDYSHCSLEQVPKEIFTFEKTLEELYLDANQIEELPKVCWMIFLLGILTNSLVHQLVEANSIQEFPENIKNCKVLTVVEASVNPISK</sequence>
<dbReference type="OrthoDB" id="2187496at2759"/>
<dbReference type="GO" id="GO:0019901">
    <property type="term" value="F:protein kinase binding"/>
    <property type="evidence" value="ECO:0007669"/>
    <property type="project" value="TreeGrafter"/>
</dbReference>
<feature type="non-terminal residue" evidence="1">
    <location>
        <position position="115"/>
    </location>
</feature>
<comment type="caution">
    <text evidence="1">The sequence shown here is derived from an EMBL/GenBank/DDBJ whole genome shotgun (WGS) entry which is preliminary data.</text>
</comment>
<dbReference type="InterPro" id="IPR050614">
    <property type="entry name" value="Synaptic_Scaffolding_LAP-MAGUK"/>
</dbReference>
<organism evidence="1 2">
    <name type="scientific">Zosterops hypoxanthus</name>
    <dbReference type="NCBI Taxonomy" id="2485327"/>
    <lineage>
        <taxon>Eukaryota</taxon>
        <taxon>Metazoa</taxon>
        <taxon>Chordata</taxon>
        <taxon>Craniata</taxon>
        <taxon>Vertebrata</taxon>
        <taxon>Euteleostomi</taxon>
        <taxon>Archelosauria</taxon>
        <taxon>Archosauria</taxon>
        <taxon>Dinosauria</taxon>
        <taxon>Saurischia</taxon>
        <taxon>Theropoda</taxon>
        <taxon>Coelurosauria</taxon>
        <taxon>Aves</taxon>
        <taxon>Neognathae</taxon>
        <taxon>Neoaves</taxon>
        <taxon>Telluraves</taxon>
        <taxon>Australaves</taxon>
        <taxon>Passeriformes</taxon>
        <taxon>Sylvioidea</taxon>
        <taxon>Zosteropidae</taxon>
        <taxon>Zosterops</taxon>
    </lineage>
</organism>
<dbReference type="GO" id="GO:0098887">
    <property type="term" value="P:neurotransmitter receptor transport, endosome to postsynaptic membrane"/>
    <property type="evidence" value="ECO:0007669"/>
    <property type="project" value="TreeGrafter"/>
</dbReference>
<evidence type="ECO:0000313" key="2">
    <source>
        <dbReference type="Proteomes" id="UP000549157"/>
    </source>
</evidence>
<feature type="non-terminal residue" evidence="1">
    <location>
        <position position="1"/>
    </location>
</feature>
<dbReference type="GO" id="GO:0043113">
    <property type="term" value="P:receptor clustering"/>
    <property type="evidence" value="ECO:0007669"/>
    <property type="project" value="TreeGrafter"/>
</dbReference>
<dbReference type="GO" id="GO:0016323">
    <property type="term" value="C:basolateral plasma membrane"/>
    <property type="evidence" value="ECO:0007669"/>
    <property type="project" value="TreeGrafter"/>
</dbReference>
<dbReference type="PANTHER" id="PTHR23119">
    <property type="entry name" value="DISCS LARGE"/>
    <property type="match status" value="1"/>
</dbReference>
<protein>
    <submittedName>
        <fullName evidence="1">ERBIN protein</fullName>
    </submittedName>
</protein>
<dbReference type="GO" id="GO:0014069">
    <property type="term" value="C:postsynaptic density"/>
    <property type="evidence" value="ECO:0007669"/>
    <property type="project" value="TreeGrafter"/>
</dbReference>
<dbReference type="GO" id="GO:0045197">
    <property type="term" value="P:establishment or maintenance of epithelial cell apical/basal polarity"/>
    <property type="evidence" value="ECO:0007669"/>
    <property type="project" value="TreeGrafter"/>
</dbReference>
<evidence type="ECO:0000313" key="1">
    <source>
        <dbReference type="EMBL" id="NXR31303.1"/>
    </source>
</evidence>
<proteinExistence type="predicted"/>
<dbReference type="InterPro" id="IPR032675">
    <property type="entry name" value="LRR_dom_sf"/>
</dbReference>
<dbReference type="Proteomes" id="UP000549157">
    <property type="component" value="Unassembled WGS sequence"/>
</dbReference>
<reference evidence="1 2" key="1">
    <citation type="submission" date="2019-09" db="EMBL/GenBank/DDBJ databases">
        <title>Bird 10,000 Genomes (B10K) Project - Family phase.</title>
        <authorList>
            <person name="Zhang G."/>
        </authorList>
    </citation>
    <scope>NUCLEOTIDE SEQUENCE [LARGE SCALE GENOMIC DNA]</scope>
    <source>
        <strain evidence="1">B10K-DU-001-36</strain>
        <tissue evidence="1">Muscle</tissue>
    </source>
</reference>
<keyword evidence="2" id="KW-1185">Reference proteome</keyword>
<dbReference type="PROSITE" id="PS51450">
    <property type="entry name" value="LRR"/>
    <property type="match status" value="1"/>
</dbReference>
<dbReference type="GO" id="GO:0045211">
    <property type="term" value="C:postsynaptic membrane"/>
    <property type="evidence" value="ECO:0007669"/>
    <property type="project" value="TreeGrafter"/>
</dbReference>
<dbReference type="GO" id="GO:0098968">
    <property type="term" value="P:neurotransmitter receptor transport postsynaptic membrane to endosome"/>
    <property type="evidence" value="ECO:0007669"/>
    <property type="project" value="TreeGrafter"/>
</dbReference>
<accession>A0A7L2KA08</accession>
<gene>
    <name evidence="1" type="primary">Erbin_0</name>
    <name evidence="1" type="ORF">ZOSHYP_R01061</name>
</gene>
<dbReference type="SUPFAM" id="SSF52058">
    <property type="entry name" value="L domain-like"/>
    <property type="match status" value="1"/>
</dbReference>
<dbReference type="InterPro" id="IPR001611">
    <property type="entry name" value="Leu-rich_rpt"/>
</dbReference>
<dbReference type="GO" id="GO:0098609">
    <property type="term" value="P:cell-cell adhesion"/>
    <property type="evidence" value="ECO:0007669"/>
    <property type="project" value="TreeGrafter"/>
</dbReference>
<dbReference type="EMBL" id="VWYL01003718">
    <property type="protein sequence ID" value="NXR31303.1"/>
    <property type="molecule type" value="Genomic_DNA"/>
</dbReference>